<dbReference type="Gene3D" id="3.40.50.80">
    <property type="entry name" value="Nucleotide-binding domain of ferredoxin-NADP reductase (FNR) module"/>
    <property type="match status" value="1"/>
</dbReference>
<evidence type="ECO:0000256" key="5">
    <source>
        <dbReference type="ARBA" id="ARBA00022630"/>
    </source>
</evidence>
<keyword evidence="11" id="KW-0408">Iron</keyword>
<dbReference type="GO" id="GO:0005506">
    <property type="term" value="F:iron ion binding"/>
    <property type="evidence" value="ECO:0007669"/>
    <property type="project" value="InterPro"/>
</dbReference>
<evidence type="ECO:0000256" key="8">
    <source>
        <dbReference type="ARBA" id="ARBA00022827"/>
    </source>
</evidence>
<dbReference type="InterPro" id="IPR001094">
    <property type="entry name" value="Flavdoxin-like"/>
</dbReference>
<keyword evidence="9" id="KW-0521">NADP</keyword>
<keyword evidence="17" id="KW-1185">Reference proteome</keyword>
<evidence type="ECO:0000256" key="4">
    <source>
        <dbReference type="ARBA" id="ARBA00022448"/>
    </source>
</evidence>
<keyword evidence="10" id="KW-0560">Oxidoreductase</keyword>
<comment type="catalytic activity">
    <reaction evidence="13">
        <text>2 oxidized [cytochrome P450] + NADPH = 2 reduced [cytochrome P450] + NADP(+) + H(+)</text>
        <dbReference type="Rhea" id="RHEA:24040"/>
        <dbReference type="Rhea" id="RHEA-COMP:14627"/>
        <dbReference type="Rhea" id="RHEA-COMP:14628"/>
        <dbReference type="ChEBI" id="CHEBI:15378"/>
        <dbReference type="ChEBI" id="CHEBI:55376"/>
        <dbReference type="ChEBI" id="CHEBI:57783"/>
        <dbReference type="ChEBI" id="CHEBI:58349"/>
        <dbReference type="ChEBI" id="CHEBI:60344"/>
        <dbReference type="EC" id="1.6.2.4"/>
    </reaction>
</comment>
<name>A0A8H7T040_9FUNG</name>
<dbReference type="InterPro" id="IPR029039">
    <property type="entry name" value="Flavoprotein-like_sf"/>
</dbReference>
<dbReference type="InterPro" id="IPR023173">
    <property type="entry name" value="NADPH_Cyt_P450_Rdtase_alpha"/>
</dbReference>
<dbReference type="InterPro" id="IPR039261">
    <property type="entry name" value="FNR_nucleotide-bd"/>
</dbReference>
<dbReference type="AlphaFoldDB" id="A0A8H7T040"/>
<evidence type="ECO:0000313" key="16">
    <source>
        <dbReference type="EMBL" id="KAG2237387.1"/>
    </source>
</evidence>
<dbReference type="Pfam" id="PF00067">
    <property type="entry name" value="p450"/>
    <property type="match status" value="1"/>
</dbReference>
<dbReference type="GO" id="GO:0016705">
    <property type="term" value="F:oxidoreductase activity, acting on paired donors, with incorporation or reduction of molecular oxygen"/>
    <property type="evidence" value="ECO:0007669"/>
    <property type="project" value="InterPro"/>
</dbReference>
<dbReference type="PRINTS" id="PR00369">
    <property type="entry name" value="FLAVODOXIN"/>
</dbReference>
<dbReference type="GO" id="GO:0020037">
    <property type="term" value="F:heme binding"/>
    <property type="evidence" value="ECO:0007669"/>
    <property type="project" value="InterPro"/>
</dbReference>
<dbReference type="Gene3D" id="1.10.630.10">
    <property type="entry name" value="Cytochrome P450"/>
    <property type="match status" value="1"/>
</dbReference>
<dbReference type="GO" id="GO:0003958">
    <property type="term" value="F:NADPH-hemoprotein reductase activity"/>
    <property type="evidence" value="ECO:0007669"/>
    <property type="project" value="UniProtKB-EC"/>
</dbReference>
<evidence type="ECO:0000256" key="6">
    <source>
        <dbReference type="ARBA" id="ARBA00022643"/>
    </source>
</evidence>
<feature type="domain" description="Flavodoxin-like" evidence="14">
    <location>
        <begin position="591"/>
        <end position="745"/>
    </location>
</feature>
<dbReference type="PROSITE" id="PS50902">
    <property type="entry name" value="FLAVODOXIN_LIKE"/>
    <property type="match status" value="1"/>
</dbReference>
<dbReference type="GO" id="GO:0004497">
    <property type="term" value="F:monooxygenase activity"/>
    <property type="evidence" value="ECO:0007669"/>
    <property type="project" value="InterPro"/>
</dbReference>
<dbReference type="EC" id="1.6.2.4" evidence="12"/>
<feature type="non-terminal residue" evidence="16">
    <location>
        <position position="1"/>
    </location>
</feature>
<keyword evidence="4" id="KW-0813">Transport</keyword>
<dbReference type="PRINTS" id="PR00371">
    <property type="entry name" value="FPNCR"/>
</dbReference>
<comment type="cofactor">
    <cofactor evidence="2">
        <name>FAD</name>
        <dbReference type="ChEBI" id="CHEBI:57692"/>
    </cofactor>
</comment>
<dbReference type="PANTHER" id="PTHR19384">
    <property type="entry name" value="NITRIC OXIDE SYNTHASE-RELATED"/>
    <property type="match status" value="1"/>
</dbReference>
<dbReference type="PANTHER" id="PTHR19384:SF17">
    <property type="entry name" value="NADPH--CYTOCHROME P450 REDUCTASE"/>
    <property type="match status" value="1"/>
</dbReference>
<evidence type="ECO:0000256" key="3">
    <source>
        <dbReference type="ARBA" id="ARBA00010018"/>
    </source>
</evidence>
<dbReference type="PROSITE" id="PS51384">
    <property type="entry name" value="FAD_FR"/>
    <property type="match status" value="1"/>
</dbReference>
<accession>A0A8H7T040</accession>
<comment type="similarity">
    <text evidence="3">In the N-terminal section; belongs to the cytochrome P450 family.</text>
</comment>
<feature type="domain" description="FAD-binding FR-type" evidence="15">
    <location>
        <begin position="798"/>
        <end position="1048"/>
    </location>
</feature>
<comment type="cofactor">
    <cofactor evidence="1">
        <name>FMN</name>
        <dbReference type="ChEBI" id="CHEBI:58210"/>
    </cofactor>
</comment>
<evidence type="ECO:0000256" key="11">
    <source>
        <dbReference type="ARBA" id="ARBA00023004"/>
    </source>
</evidence>
<evidence type="ECO:0000256" key="1">
    <source>
        <dbReference type="ARBA" id="ARBA00001917"/>
    </source>
</evidence>
<evidence type="ECO:0000256" key="2">
    <source>
        <dbReference type="ARBA" id="ARBA00001974"/>
    </source>
</evidence>
<dbReference type="InterPro" id="IPR008254">
    <property type="entry name" value="Flavodoxin/NO_synth"/>
</dbReference>
<keyword evidence="7" id="KW-0479">Metal-binding</keyword>
<evidence type="ECO:0000256" key="12">
    <source>
        <dbReference type="ARBA" id="ARBA00023797"/>
    </source>
</evidence>
<evidence type="ECO:0000313" key="17">
    <source>
        <dbReference type="Proteomes" id="UP000613177"/>
    </source>
</evidence>
<dbReference type="GO" id="GO:0050660">
    <property type="term" value="F:flavin adenine dinucleotide binding"/>
    <property type="evidence" value="ECO:0007669"/>
    <property type="project" value="TreeGrafter"/>
</dbReference>
<dbReference type="SUPFAM" id="SSF63380">
    <property type="entry name" value="Riboflavin synthase domain-like"/>
    <property type="match status" value="1"/>
</dbReference>
<dbReference type="Proteomes" id="UP000613177">
    <property type="component" value="Unassembled WGS sequence"/>
</dbReference>
<dbReference type="SUPFAM" id="SSF52343">
    <property type="entry name" value="Ferredoxin reductase-like, C-terminal NADP-linked domain"/>
    <property type="match status" value="1"/>
</dbReference>
<comment type="caution">
    <text evidence="16">The sequence shown here is derived from an EMBL/GenBank/DDBJ whole genome shotgun (WGS) entry which is preliminary data.</text>
</comment>
<keyword evidence="8" id="KW-0274">FAD</keyword>
<dbReference type="InterPro" id="IPR001709">
    <property type="entry name" value="Flavoprot_Pyr_Nucl_cyt_Rdtase"/>
</dbReference>
<dbReference type="InterPro" id="IPR001128">
    <property type="entry name" value="Cyt_P450"/>
</dbReference>
<gene>
    <name evidence="16" type="ORF">INT48_009515</name>
</gene>
<sequence length="1207" mass="134851">NKMSTKTSLIAVLQTSTNVEKDGVIIQLSGGSTLQTVRTTISKKLGVFVPLDEIMLYNAEKVILEDMEEIHKQQTIYVSVVGGIKTQFPGPRKYPLIGSLYELLPDLVVGFENQFKKHGSLIEAGIFSQSIFSTCDPAVAEAFAKESEFFTKVISGNLAEVKAFTGNGLFTSDTDDMDWQLAHKLLMPAFSSRAIKAYQVEMGKVAQQTIKLLETFAPEEPVELITWTTNLTFETIGKIGFGYSFDILKDKSAPPHDFIEAMGYCLRMVFVRFKQPGFMKQLPIEQNRKFEEAKKLMHTIVDEVVAERKRSPDATNSEKDLLGFMLNARDEHNLGLSDENIRDQVITFLIAGHETTSATLSFSFYEIARNKEIQQKVLQEIANAGITHDKLPTSEQIGKLKYIRMLVKECLRLYTPVGNLNRYCLKDCILPGGYLLKKDSTAVVNLRSMHWSDEVYPDAMKFDPERWTPEEEQKRNRFSWLPFSNGVRSCIGMAFAYQEILTVLSMVLSKFEIVYDGPPISRDVDSPTTRPFGFFVNIRPRTNMPEPNGEDVYGTAAEEDVVFDIPKDVKVTEVATPILENPAKSAELPPVTFLFGTQTGTSQDYASQLAKQAKGFGFKNVTLCQMDRWKALKEGKYDGPKDKLGLRELVVVCTATYNGLPPDSAENFDLFLDNSIEQGENKALDGLLYTVFGCGNKNWRTYQSFPKKIDSTFEELGAERFFPAGQGNADGDIDSQFQEWSAHFWVRTLQYFRLSTSSPSNPIVHAAPVLDGSDIKVKLTYIKTDDDEKFNAAKNNQNTIPNATVLAIRELHNKQNSDRSTCHIEIDVSKVPALSDQYLYQPGDHLEIMPANDENVVRDVALGFGLVLDAAFEINPECLEEISSRSLAAVIKGPCTVRNALTYYADILSPPSRSMLGIFATQLQKTSPETAATFEKLTAPDNNGVDQYPDFIKKYRTLLDLQEGFPQVNQLDLGQFLAAVTVVQPRRYSIASSPSIHNSTATIAVGVVTDSINDKQYPGLASTYLSKLEMNAPVRASFKSSKNTFGLPEDHKVPLILVAAGTGLAPFMGFLQERSLHADAAPCVVYFGCRHPDQDYIYREELAEFVDSKVISKLNVVHSRFNPNTPQKYVQHTISSQAPEVWQLLNGSENNLPASVYVCGAGNMSRDVRIVFETMAVSFGAVPSKEEAKQFIDQLIDERRYNEDTWA</sequence>
<protein>
    <recommendedName>
        <fullName evidence="12">NADPH--hemoprotein reductase</fullName>
        <ecNumber evidence="12">1.6.2.4</ecNumber>
    </recommendedName>
</protein>
<evidence type="ECO:0000256" key="13">
    <source>
        <dbReference type="ARBA" id="ARBA00049342"/>
    </source>
</evidence>
<keyword evidence="6" id="KW-0288">FMN</keyword>
<evidence type="ECO:0000256" key="10">
    <source>
        <dbReference type="ARBA" id="ARBA00023002"/>
    </source>
</evidence>
<proteinExistence type="inferred from homology"/>
<organism evidence="16 17">
    <name type="scientific">Thamnidium elegans</name>
    <dbReference type="NCBI Taxonomy" id="101142"/>
    <lineage>
        <taxon>Eukaryota</taxon>
        <taxon>Fungi</taxon>
        <taxon>Fungi incertae sedis</taxon>
        <taxon>Mucoromycota</taxon>
        <taxon>Mucoromycotina</taxon>
        <taxon>Mucoromycetes</taxon>
        <taxon>Mucorales</taxon>
        <taxon>Mucorineae</taxon>
        <taxon>Mucoraceae</taxon>
        <taxon>Thamnidium</taxon>
    </lineage>
</organism>
<dbReference type="Gene3D" id="2.40.30.10">
    <property type="entry name" value="Translation factors"/>
    <property type="match status" value="1"/>
</dbReference>
<reference evidence="16" key="1">
    <citation type="submission" date="2021-01" db="EMBL/GenBank/DDBJ databases">
        <title>Metabolic potential, ecology and presence of endohyphal bacteria is reflected in genomic diversity of Mucoromycotina.</title>
        <authorList>
            <person name="Muszewska A."/>
            <person name="Okrasinska A."/>
            <person name="Steczkiewicz K."/>
            <person name="Drgas O."/>
            <person name="Orlowska M."/>
            <person name="Perlinska-Lenart U."/>
            <person name="Aleksandrzak-Piekarczyk T."/>
            <person name="Szatraj K."/>
            <person name="Zielenkiewicz U."/>
            <person name="Pilsyk S."/>
            <person name="Malc E."/>
            <person name="Mieczkowski P."/>
            <person name="Kruszewska J.S."/>
            <person name="Biernat P."/>
            <person name="Pawlowska J."/>
        </authorList>
    </citation>
    <scope>NUCLEOTIDE SEQUENCE</scope>
    <source>
        <strain evidence="16">WA0000018081</strain>
    </source>
</reference>
<dbReference type="GO" id="GO:0010181">
    <property type="term" value="F:FMN binding"/>
    <property type="evidence" value="ECO:0007669"/>
    <property type="project" value="InterPro"/>
</dbReference>
<evidence type="ECO:0000259" key="15">
    <source>
        <dbReference type="PROSITE" id="PS51384"/>
    </source>
</evidence>
<dbReference type="Gene3D" id="3.40.50.360">
    <property type="match status" value="1"/>
</dbReference>
<keyword evidence="5" id="KW-0285">Flavoprotein</keyword>
<dbReference type="PROSITE" id="PS00086">
    <property type="entry name" value="CYTOCHROME_P450"/>
    <property type="match status" value="1"/>
</dbReference>
<dbReference type="Pfam" id="PF00667">
    <property type="entry name" value="FAD_binding_1"/>
    <property type="match status" value="1"/>
</dbReference>
<dbReference type="InterPro" id="IPR017938">
    <property type="entry name" value="Riboflavin_synthase-like_b-brl"/>
</dbReference>
<dbReference type="Gene3D" id="1.20.990.10">
    <property type="entry name" value="NADPH-cytochrome p450 Reductase, Chain A, domain 3"/>
    <property type="match status" value="1"/>
</dbReference>
<dbReference type="Pfam" id="PF00258">
    <property type="entry name" value="Flavodoxin_1"/>
    <property type="match status" value="1"/>
</dbReference>
<dbReference type="EMBL" id="JAEPRE010000006">
    <property type="protein sequence ID" value="KAG2237387.1"/>
    <property type="molecule type" value="Genomic_DNA"/>
</dbReference>
<dbReference type="SUPFAM" id="SSF52218">
    <property type="entry name" value="Flavoproteins"/>
    <property type="match status" value="1"/>
</dbReference>
<dbReference type="InterPro" id="IPR017927">
    <property type="entry name" value="FAD-bd_FR_type"/>
</dbReference>
<evidence type="ECO:0000256" key="9">
    <source>
        <dbReference type="ARBA" id="ARBA00022857"/>
    </source>
</evidence>
<dbReference type="InterPro" id="IPR001433">
    <property type="entry name" value="OxRdtase_FAD/NAD-bd"/>
</dbReference>
<dbReference type="InterPro" id="IPR017972">
    <property type="entry name" value="Cyt_P450_CS"/>
</dbReference>
<dbReference type="InterPro" id="IPR003097">
    <property type="entry name" value="CysJ-like_FAD-binding"/>
</dbReference>
<dbReference type="Pfam" id="PF00175">
    <property type="entry name" value="NAD_binding_1"/>
    <property type="match status" value="1"/>
</dbReference>
<dbReference type="SUPFAM" id="SSF48264">
    <property type="entry name" value="Cytochrome P450"/>
    <property type="match status" value="1"/>
</dbReference>
<evidence type="ECO:0000259" key="14">
    <source>
        <dbReference type="PROSITE" id="PS50902"/>
    </source>
</evidence>
<dbReference type="InterPro" id="IPR036396">
    <property type="entry name" value="Cyt_P450_sf"/>
</dbReference>
<evidence type="ECO:0000256" key="7">
    <source>
        <dbReference type="ARBA" id="ARBA00022723"/>
    </source>
</evidence>
<dbReference type="GO" id="GO:0005829">
    <property type="term" value="C:cytosol"/>
    <property type="evidence" value="ECO:0007669"/>
    <property type="project" value="TreeGrafter"/>
</dbReference>